<keyword evidence="5 12" id="KW-0812">Transmembrane</keyword>
<dbReference type="AlphaFoldDB" id="A0A290N1K3"/>
<feature type="domain" description="TonB-dependent receptor-like beta-barrel" evidence="17">
    <location>
        <begin position="259"/>
        <end position="769"/>
    </location>
</feature>
<dbReference type="PANTHER" id="PTHR32552:SF89">
    <property type="entry name" value="CATECHOLATE SIDEROPHORE RECEPTOR FIU"/>
    <property type="match status" value="1"/>
</dbReference>
<evidence type="ECO:0000256" key="9">
    <source>
        <dbReference type="ARBA" id="ARBA00023077"/>
    </source>
</evidence>
<dbReference type="InterPro" id="IPR012910">
    <property type="entry name" value="Plug_dom"/>
</dbReference>
<gene>
    <name evidence="19" type="ORF">CA606_14330</name>
</gene>
<keyword evidence="8" id="KW-0406">Ion transport</keyword>
<keyword evidence="3 12" id="KW-1134">Transmembrane beta strand</keyword>
<evidence type="ECO:0000256" key="8">
    <source>
        <dbReference type="ARBA" id="ARBA00023065"/>
    </source>
</evidence>
<dbReference type="PANTHER" id="PTHR32552">
    <property type="entry name" value="FERRICHROME IRON RECEPTOR-RELATED"/>
    <property type="match status" value="1"/>
</dbReference>
<evidence type="ECO:0000313" key="20">
    <source>
        <dbReference type="Proteomes" id="UP000217311"/>
    </source>
</evidence>
<dbReference type="EMBL" id="CP023315">
    <property type="protein sequence ID" value="ATC34582.1"/>
    <property type="molecule type" value="Genomic_DNA"/>
</dbReference>
<dbReference type="SUPFAM" id="SSF56935">
    <property type="entry name" value="Porins"/>
    <property type="match status" value="1"/>
</dbReference>
<dbReference type="Proteomes" id="UP000217311">
    <property type="component" value="Chromosome"/>
</dbReference>
<evidence type="ECO:0000256" key="13">
    <source>
        <dbReference type="PROSITE-ProRule" id="PRU10144"/>
    </source>
</evidence>
<dbReference type="InterPro" id="IPR037066">
    <property type="entry name" value="Plug_dom_sf"/>
</dbReference>
<evidence type="ECO:0000256" key="10">
    <source>
        <dbReference type="ARBA" id="ARBA00023136"/>
    </source>
</evidence>
<dbReference type="RefSeq" id="WP_096053915.1">
    <property type="nucleotide sequence ID" value="NZ_CP023315.3"/>
</dbReference>
<feature type="domain" description="TonB-dependent receptor plug" evidence="18">
    <location>
        <begin position="55"/>
        <end position="162"/>
    </location>
</feature>
<proteinExistence type="inferred from homology"/>
<organism evidence="19 20">
    <name type="scientific">Caulobacter vibrioides</name>
    <name type="common">Caulobacter crescentus</name>
    <dbReference type="NCBI Taxonomy" id="155892"/>
    <lineage>
        <taxon>Bacteria</taxon>
        <taxon>Pseudomonadati</taxon>
        <taxon>Pseudomonadota</taxon>
        <taxon>Alphaproteobacteria</taxon>
        <taxon>Caulobacterales</taxon>
        <taxon>Caulobacteraceae</taxon>
        <taxon>Caulobacter</taxon>
    </lineage>
</organism>
<evidence type="ECO:0000313" key="19">
    <source>
        <dbReference type="EMBL" id="ATC34582.1"/>
    </source>
</evidence>
<evidence type="ECO:0000259" key="17">
    <source>
        <dbReference type="Pfam" id="PF00593"/>
    </source>
</evidence>
<feature type="signal peptide" evidence="16">
    <location>
        <begin position="1"/>
        <end position="25"/>
    </location>
</feature>
<keyword evidence="19" id="KW-0675">Receptor</keyword>
<accession>A0A290N1K3</accession>
<evidence type="ECO:0000256" key="5">
    <source>
        <dbReference type="ARBA" id="ARBA00022692"/>
    </source>
</evidence>
<feature type="region of interest" description="Disordered" evidence="15">
    <location>
        <begin position="349"/>
        <end position="371"/>
    </location>
</feature>
<dbReference type="InterPro" id="IPR036942">
    <property type="entry name" value="Beta-barrel_TonB_sf"/>
</dbReference>
<comment type="similarity">
    <text evidence="12 14">Belongs to the TonB-dependent receptor family.</text>
</comment>
<evidence type="ECO:0000256" key="2">
    <source>
        <dbReference type="ARBA" id="ARBA00022448"/>
    </source>
</evidence>
<dbReference type="InterPro" id="IPR000531">
    <property type="entry name" value="Beta-barrel_TonB"/>
</dbReference>
<comment type="subcellular location">
    <subcellularLocation>
        <location evidence="1 12">Cell outer membrane</location>
        <topology evidence="1 12">Multi-pass membrane protein</topology>
    </subcellularLocation>
</comment>
<keyword evidence="11 12" id="KW-0998">Cell outer membrane</keyword>
<dbReference type="Gene3D" id="2.40.170.20">
    <property type="entry name" value="TonB-dependent receptor, beta-barrel domain"/>
    <property type="match status" value="1"/>
</dbReference>
<evidence type="ECO:0000256" key="6">
    <source>
        <dbReference type="ARBA" id="ARBA00022729"/>
    </source>
</evidence>
<dbReference type="GO" id="GO:0009279">
    <property type="term" value="C:cell outer membrane"/>
    <property type="evidence" value="ECO:0007669"/>
    <property type="project" value="UniProtKB-SubCell"/>
</dbReference>
<evidence type="ECO:0000256" key="3">
    <source>
        <dbReference type="ARBA" id="ARBA00022452"/>
    </source>
</evidence>
<evidence type="ECO:0000256" key="11">
    <source>
        <dbReference type="ARBA" id="ARBA00023237"/>
    </source>
</evidence>
<evidence type="ECO:0000259" key="18">
    <source>
        <dbReference type="Pfam" id="PF07715"/>
    </source>
</evidence>
<dbReference type="PROSITE" id="PS52016">
    <property type="entry name" value="TONB_DEPENDENT_REC_3"/>
    <property type="match status" value="1"/>
</dbReference>
<evidence type="ECO:0000256" key="14">
    <source>
        <dbReference type="RuleBase" id="RU003357"/>
    </source>
</evidence>
<dbReference type="InterPro" id="IPR010917">
    <property type="entry name" value="TonB_rcpt_CS"/>
</dbReference>
<name>A0A290N1K3_CAUVI</name>
<evidence type="ECO:0000256" key="1">
    <source>
        <dbReference type="ARBA" id="ARBA00004571"/>
    </source>
</evidence>
<sequence length="814" mass="89063">MNMKHFALATTALVGGLMVASGASAQSTASQATEVDKVVVTASGQRAVSGLIAETAPKSKSSINQEYIDKQQAGQTILDTLNQTPGLSFTNSDAFGSSGGNVRLRGFDGNRISLTFDGIPLNDTGNYAIYTNQQLDGELISRASVNMGTTDVDSPTASAVGGTINYVTLTPTNDFSGMARASVGSDNYRRVFAMLNSGEFGPFGTKAWVAGSYQKYDKFKGPGSLEKKQFNARIYQSLANGDFASLAFHYNENRNNNYRAVTLAEYRAFGEDFDFTATCTNRTLNTATATITETAPAIPGNCVDFAGRQVNPSNTGNIRGQFLHHISDSLRVTFDPSFQYTLADGGGQLGTMSETDGRVRGTSTVGKDLNGDGDTADTVAFFTPSVTNTRRYGVTSSLIWDINDRQRLRVAYTGDFGYHRQTGEYTTLNADGTTTNVFGGKDGHGAKVFGSDGSFLRGRDRLSKAFLNQVAFEYRGEYFDDKLTVVAGLRMPYFKRELNQFCYSQDGSSNVRCTSEAPNATLANGNVTFAGSTTQFIKPYEATKKYDDVLPNIGLNYQLADRQYLYGSYAEGLSAPRTDSLYTVKRLANGSVVNPGVQPETTQAFDIGYRYQTPDLVAQVALWTNKFQNRIVSAYDDELGIFVDRNVGDAKGYGLDANASWRLEEYLSVFGSFSYNHSELKQNIPLNGQVLPTKGKFFVETPEYTFGGGFDWNITEALRLSMDLKYTGERWSTDVNDEKTPAYTITNVSIRYDMPFAEKTYLQLNVKNLFDEDYFGNISTRNNAVTITGVQNGSAPTYAVGFPRTLQLSLTTRF</sequence>
<protein>
    <submittedName>
        <fullName evidence="19">TonB-dependent receptor</fullName>
    </submittedName>
</protein>
<keyword evidence="7" id="KW-0408">Iron</keyword>
<evidence type="ECO:0000256" key="15">
    <source>
        <dbReference type="SAM" id="MobiDB-lite"/>
    </source>
</evidence>
<dbReference type="InterPro" id="IPR039426">
    <property type="entry name" value="TonB-dep_rcpt-like"/>
</dbReference>
<dbReference type="GO" id="GO:0015344">
    <property type="term" value="F:siderophore uptake transmembrane transporter activity"/>
    <property type="evidence" value="ECO:0007669"/>
    <property type="project" value="TreeGrafter"/>
</dbReference>
<evidence type="ECO:0000256" key="4">
    <source>
        <dbReference type="ARBA" id="ARBA00022496"/>
    </source>
</evidence>
<feature type="short sequence motif" description="TonB C-terminal box" evidence="13">
    <location>
        <begin position="797"/>
        <end position="814"/>
    </location>
</feature>
<keyword evidence="2 12" id="KW-0813">Transport</keyword>
<keyword evidence="4" id="KW-0410">Iron transport</keyword>
<dbReference type="PROSITE" id="PS01156">
    <property type="entry name" value="TONB_DEPENDENT_REC_2"/>
    <property type="match status" value="1"/>
</dbReference>
<evidence type="ECO:0000256" key="16">
    <source>
        <dbReference type="SAM" id="SignalP"/>
    </source>
</evidence>
<dbReference type="Pfam" id="PF00593">
    <property type="entry name" value="TonB_dep_Rec_b-barrel"/>
    <property type="match status" value="1"/>
</dbReference>
<evidence type="ECO:0000256" key="7">
    <source>
        <dbReference type="ARBA" id="ARBA00023004"/>
    </source>
</evidence>
<keyword evidence="6 16" id="KW-0732">Signal</keyword>
<dbReference type="CDD" id="cd01347">
    <property type="entry name" value="ligand_gated_channel"/>
    <property type="match status" value="1"/>
</dbReference>
<reference evidence="20" key="1">
    <citation type="submission" date="2017-09" db="EMBL/GenBank/DDBJ databases">
        <title>Genome evolution observed in wild isolates of Caulobacter crescentus.</title>
        <authorList>
            <person name="Ely B."/>
            <person name="Wilson K."/>
            <person name="Scott D."/>
        </authorList>
    </citation>
    <scope>NUCLEOTIDE SEQUENCE [LARGE SCALE GENOMIC DNA]</scope>
    <source>
        <strain evidence="20">CB13b1a</strain>
    </source>
</reference>
<evidence type="ECO:0000256" key="12">
    <source>
        <dbReference type="PROSITE-ProRule" id="PRU01360"/>
    </source>
</evidence>
<keyword evidence="9 14" id="KW-0798">TonB box</keyword>
<feature type="chain" id="PRO_5011973546" evidence="16">
    <location>
        <begin position="26"/>
        <end position="814"/>
    </location>
</feature>
<dbReference type="Gene3D" id="2.170.130.10">
    <property type="entry name" value="TonB-dependent receptor, plug domain"/>
    <property type="match status" value="1"/>
</dbReference>
<keyword evidence="10 12" id="KW-0472">Membrane</keyword>
<dbReference type="Pfam" id="PF07715">
    <property type="entry name" value="Plug"/>
    <property type="match status" value="1"/>
</dbReference>